<sequence length="299" mass="33297">MAQGISQSLDSFLQSTVPVSAFATAPPPPRNPSGYIPNQQQAPGSLKCAQLPTQFGTWHGATRQYGVWTPRIGKRSKLSDAAYFHAKSDLHAVLDYARATYNQDWVNCIRLAPEGSLNSPSGYAPLHQAAWHGATVEDVKRLLDLGAWRTLRTINKDDTPLDIARKSHHTHLYDILAPVIRHPLPGKTILILEKSLHEVIQAECKTNNEDFGRMHKSATRYPEVAVLTEMATPLIWFPLDEEDVNSRGFFIRLDGREIVVKSPYGQQFRISENGAVAKIADAVILDKNGLRWSRESGIN</sequence>
<dbReference type="Gene3D" id="1.25.40.20">
    <property type="entry name" value="Ankyrin repeat-containing domain"/>
    <property type="match status" value="1"/>
</dbReference>
<organism evidence="2 3">
    <name type="scientific">Mycena pura</name>
    <dbReference type="NCBI Taxonomy" id="153505"/>
    <lineage>
        <taxon>Eukaryota</taxon>
        <taxon>Fungi</taxon>
        <taxon>Dikarya</taxon>
        <taxon>Basidiomycota</taxon>
        <taxon>Agaricomycotina</taxon>
        <taxon>Agaricomycetes</taxon>
        <taxon>Agaricomycetidae</taxon>
        <taxon>Agaricales</taxon>
        <taxon>Marasmiineae</taxon>
        <taxon>Mycenaceae</taxon>
        <taxon>Mycena</taxon>
    </lineage>
</organism>
<gene>
    <name evidence="2" type="ORF">GGX14DRAFT_364991</name>
</gene>
<dbReference type="Proteomes" id="UP001219525">
    <property type="component" value="Unassembled WGS sequence"/>
</dbReference>
<dbReference type="AlphaFoldDB" id="A0AAD6VGC1"/>
<evidence type="ECO:0000313" key="2">
    <source>
        <dbReference type="EMBL" id="KAJ7208871.1"/>
    </source>
</evidence>
<keyword evidence="3" id="KW-1185">Reference proteome</keyword>
<dbReference type="EMBL" id="JARJCW010000032">
    <property type="protein sequence ID" value="KAJ7208871.1"/>
    <property type="molecule type" value="Genomic_DNA"/>
</dbReference>
<evidence type="ECO:0000256" key="1">
    <source>
        <dbReference type="SAM" id="MobiDB-lite"/>
    </source>
</evidence>
<comment type="caution">
    <text evidence="2">The sequence shown here is derived from an EMBL/GenBank/DDBJ whole genome shotgun (WGS) entry which is preliminary data.</text>
</comment>
<dbReference type="InterPro" id="IPR036770">
    <property type="entry name" value="Ankyrin_rpt-contain_sf"/>
</dbReference>
<reference evidence="2" key="1">
    <citation type="submission" date="2023-03" db="EMBL/GenBank/DDBJ databases">
        <title>Massive genome expansion in bonnet fungi (Mycena s.s.) driven by repeated elements and novel gene families across ecological guilds.</title>
        <authorList>
            <consortium name="Lawrence Berkeley National Laboratory"/>
            <person name="Harder C.B."/>
            <person name="Miyauchi S."/>
            <person name="Viragh M."/>
            <person name="Kuo A."/>
            <person name="Thoen E."/>
            <person name="Andreopoulos B."/>
            <person name="Lu D."/>
            <person name="Skrede I."/>
            <person name="Drula E."/>
            <person name="Henrissat B."/>
            <person name="Morin E."/>
            <person name="Kohler A."/>
            <person name="Barry K."/>
            <person name="LaButti K."/>
            <person name="Morin E."/>
            <person name="Salamov A."/>
            <person name="Lipzen A."/>
            <person name="Mereny Z."/>
            <person name="Hegedus B."/>
            <person name="Baldrian P."/>
            <person name="Stursova M."/>
            <person name="Weitz H."/>
            <person name="Taylor A."/>
            <person name="Grigoriev I.V."/>
            <person name="Nagy L.G."/>
            <person name="Martin F."/>
            <person name="Kauserud H."/>
        </authorList>
    </citation>
    <scope>NUCLEOTIDE SEQUENCE</scope>
    <source>
        <strain evidence="2">9144</strain>
    </source>
</reference>
<proteinExistence type="predicted"/>
<dbReference type="SUPFAM" id="SSF48403">
    <property type="entry name" value="Ankyrin repeat"/>
    <property type="match status" value="1"/>
</dbReference>
<name>A0AAD6VGC1_9AGAR</name>
<protein>
    <submittedName>
        <fullName evidence="2">Uncharacterized protein</fullName>
    </submittedName>
</protein>
<accession>A0AAD6VGC1</accession>
<evidence type="ECO:0000313" key="3">
    <source>
        <dbReference type="Proteomes" id="UP001219525"/>
    </source>
</evidence>
<feature type="region of interest" description="Disordered" evidence="1">
    <location>
        <begin position="21"/>
        <end position="43"/>
    </location>
</feature>